<dbReference type="EMBL" id="JAKJXO020000006">
    <property type="protein sequence ID" value="KAL1603922.1"/>
    <property type="molecule type" value="Genomic_DNA"/>
</dbReference>
<evidence type="ECO:0000256" key="1">
    <source>
        <dbReference type="SAM" id="MobiDB-lite"/>
    </source>
</evidence>
<sequence>MFKPQVFRRSFSLFRRAPTSAIVKSVAHNGDDAIRIQRVRIQKRFFTTSRLVGSAVVTVGIWKLLDWLNEEIEDEEELQQHRRVRRPPIPKEGANENDNGGREITGEEEDEWEDEDEEDEEEDDALLFFPTGFSRPRPRTFYRGSDPEWQTFVRLAPDQKRVDKIRGELVALVRDNIAKQPRAALFLGKIDPTKGVFFVEVKFPDGPPLEYERPGIKLTEELTFKRATQLVDPLHHKKLANVLMPTTVANSVYSDMKRRMYRSWLDLKKYAGFGVKESPVQNMFRGLPPSPIKPISSEQAPTAPSTLAASAPADAEKQVQPPTASTPTNPALDKLGLTLPDPKQVPTLNLAYFRLMLMRYRRPLHLEPPRGTFIVSGLVEVVGEKAKATLDVTGAYDPNAAKYVVLHTKVRSLTRYKQFPRGGP</sequence>
<organism evidence="2 3">
    <name type="scientific">Paraconiothyrium brasiliense</name>
    <dbReference type="NCBI Taxonomy" id="300254"/>
    <lineage>
        <taxon>Eukaryota</taxon>
        <taxon>Fungi</taxon>
        <taxon>Dikarya</taxon>
        <taxon>Ascomycota</taxon>
        <taxon>Pezizomycotina</taxon>
        <taxon>Dothideomycetes</taxon>
        <taxon>Pleosporomycetidae</taxon>
        <taxon>Pleosporales</taxon>
        <taxon>Massarineae</taxon>
        <taxon>Didymosphaeriaceae</taxon>
        <taxon>Paraconiothyrium</taxon>
    </lineage>
</organism>
<feature type="region of interest" description="Disordered" evidence="1">
    <location>
        <begin position="77"/>
        <end position="121"/>
    </location>
</feature>
<feature type="compositionally biased region" description="Polar residues" evidence="1">
    <location>
        <begin position="320"/>
        <end position="329"/>
    </location>
</feature>
<evidence type="ECO:0000313" key="2">
    <source>
        <dbReference type="EMBL" id="KAL1603922.1"/>
    </source>
</evidence>
<reference evidence="2 3" key="1">
    <citation type="submission" date="2024-02" db="EMBL/GenBank/DDBJ databases">
        <title>De novo assembly and annotation of 12 fungi associated with fruit tree decline syndrome in Ontario, Canada.</title>
        <authorList>
            <person name="Sulman M."/>
            <person name="Ellouze W."/>
            <person name="Ilyukhin E."/>
        </authorList>
    </citation>
    <scope>NUCLEOTIDE SEQUENCE [LARGE SCALE GENOMIC DNA]</scope>
    <source>
        <strain evidence="2 3">M42-189</strain>
    </source>
</reference>
<comment type="caution">
    <text evidence="2">The sequence shown here is derived from an EMBL/GenBank/DDBJ whole genome shotgun (WGS) entry which is preliminary data.</text>
</comment>
<feature type="compositionally biased region" description="Acidic residues" evidence="1">
    <location>
        <begin position="106"/>
        <end position="121"/>
    </location>
</feature>
<protein>
    <submittedName>
        <fullName evidence="2">Uncharacterized protein</fullName>
    </submittedName>
</protein>
<proteinExistence type="predicted"/>
<dbReference type="Proteomes" id="UP001521785">
    <property type="component" value="Unassembled WGS sequence"/>
</dbReference>
<feature type="region of interest" description="Disordered" evidence="1">
    <location>
        <begin position="286"/>
        <end position="338"/>
    </location>
</feature>
<evidence type="ECO:0000313" key="3">
    <source>
        <dbReference type="Proteomes" id="UP001521785"/>
    </source>
</evidence>
<accession>A0ABR3RHU8</accession>
<keyword evidence="3" id="KW-1185">Reference proteome</keyword>
<feature type="compositionally biased region" description="Low complexity" evidence="1">
    <location>
        <begin position="300"/>
        <end position="313"/>
    </location>
</feature>
<name>A0ABR3RHU8_9PLEO</name>
<gene>
    <name evidence="2" type="ORF">SLS60_005514</name>
</gene>